<dbReference type="Gene3D" id="1.25.40.20">
    <property type="entry name" value="Ankyrin repeat-containing domain"/>
    <property type="match status" value="2"/>
</dbReference>
<dbReference type="FunCoup" id="D3B2F3">
    <property type="interactions" value="421"/>
</dbReference>
<dbReference type="InterPro" id="IPR002110">
    <property type="entry name" value="Ankyrin_rpt"/>
</dbReference>
<feature type="repeat" description="ANK" evidence="3">
    <location>
        <begin position="422"/>
        <end position="457"/>
    </location>
</feature>
<evidence type="ECO:0000259" key="6">
    <source>
        <dbReference type="PROSITE" id="PS50001"/>
    </source>
</evidence>
<dbReference type="PROSITE" id="PS50088">
    <property type="entry name" value="ANK_REPEAT"/>
    <property type="match status" value="3"/>
</dbReference>
<feature type="domain" description="SH2" evidence="6">
    <location>
        <begin position="226"/>
        <end position="302"/>
    </location>
</feature>
<evidence type="ECO:0000256" key="5">
    <source>
        <dbReference type="SAM" id="MobiDB-lite"/>
    </source>
</evidence>
<feature type="domain" description="F-box" evidence="7">
    <location>
        <begin position="139"/>
        <end position="185"/>
    </location>
</feature>
<evidence type="ECO:0000313" key="8">
    <source>
        <dbReference type="EMBL" id="EFA84528.1"/>
    </source>
</evidence>
<evidence type="ECO:0000256" key="3">
    <source>
        <dbReference type="PROSITE-ProRule" id="PRU00023"/>
    </source>
</evidence>
<gene>
    <name evidence="8" type="ORF">PPL_02564</name>
</gene>
<dbReference type="AlphaFoldDB" id="D3B2F3"/>
<protein>
    <submittedName>
        <fullName evidence="8">Ankyrin repeat-containing protein</fullName>
    </submittedName>
</protein>
<keyword evidence="4" id="KW-0727">SH2 domain</keyword>
<sequence length="585" mass="66311">MSSDISLNSSSNHVGNSNSNNGEHGGIGSPFSLSSSYSALSTKFDVRKSDSSWPTSAGASTGLNSSSNALLLNSSMNGRSMMSMSSSSIDSGNFDNEDEIDNIKNSNKLRAVHYNYSSSGSLSHYSSQQSYTSNCFNYCAVIDDLALEVIIHIFRFLSPFDLRQCASVCKFWSILCSSDALWEEKCVSQWAWMRCVYEEKLKFGENKSWKDFYRYWATEYLKYTGWYHYSLTREEATAKLQNMAKGTFLIRKSSKPSNLVISYNVHSKKPQHLLLYDLGPHVGVFLNDEMGKIYPTISALVKEKKKFLKRPYSNCNRYEKKVQSKREYINLMIDSVKDRQGKSIDDLHLLHLASKWCFKDLIELLVSKGINVNKPHPKNGKTPLHYSLCFIHGEPNSDIRLQIVALLLSDKCGSQVNLIDHKGRSPLHIAVKQHQSDSVKMVDLILSHGADVMLSQNDGLHPLHIATKENNLAMVRLLLKHKNINVNCKINVTPQSKLEDNHGDTPLHIASHSCMYPIVKELLEFNGIDVNILDNKKRCALHRCVLRNQDWLGMTRFAPAQQLQQQQQQQFDTQQLNNESNNIHS</sequence>
<evidence type="ECO:0000256" key="4">
    <source>
        <dbReference type="PROSITE-ProRule" id="PRU00191"/>
    </source>
</evidence>
<feature type="compositionally biased region" description="Polar residues" evidence="5">
    <location>
        <begin position="576"/>
        <end position="585"/>
    </location>
</feature>
<dbReference type="STRING" id="670386.D3B2F3"/>
<dbReference type="Gene3D" id="3.30.505.10">
    <property type="entry name" value="SH2 domain"/>
    <property type="match status" value="1"/>
</dbReference>
<dbReference type="SMART" id="SM00256">
    <property type="entry name" value="FBOX"/>
    <property type="match status" value="1"/>
</dbReference>
<dbReference type="SUPFAM" id="SSF55550">
    <property type="entry name" value="SH2 domain"/>
    <property type="match status" value="1"/>
</dbReference>
<dbReference type="Proteomes" id="UP000001396">
    <property type="component" value="Unassembled WGS sequence"/>
</dbReference>
<dbReference type="PROSITE" id="PS50297">
    <property type="entry name" value="ANK_REP_REGION"/>
    <property type="match status" value="3"/>
</dbReference>
<organism evidence="8 9">
    <name type="scientific">Heterostelium pallidum (strain ATCC 26659 / Pp 5 / PN500)</name>
    <name type="common">Cellular slime mold</name>
    <name type="synonym">Polysphondylium pallidum</name>
    <dbReference type="NCBI Taxonomy" id="670386"/>
    <lineage>
        <taxon>Eukaryota</taxon>
        <taxon>Amoebozoa</taxon>
        <taxon>Evosea</taxon>
        <taxon>Eumycetozoa</taxon>
        <taxon>Dictyostelia</taxon>
        <taxon>Acytosteliales</taxon>
        <taxon>Acytosteliaceae</taxon>
        <taxon>Heterostelium</taxon>
    </lineage>
</organism>
<feature type="repeat" description="ANK" evidence="3">
    <location>
        <begin position="458"/>
        <end position="481"/>
    </location>
</feature>
<proteinExistence type="predicted"/>
<comment type="caution">
    <text evidence="8">The sequence shown here is derived from an EMBL/GenBank/DDBJ whole genome shotgun (WGS) entry which is preliminary data.</text>
</comment>
<evidence type="ECO:0000256" key="2">
    <source>
        <dbReference type="ARBA" id="ARBA00023043"/>
    </source>
</evidence>
<dbReference type="Pfam" id="PF13637">
    <property type="entry name" value="Ank_4"/>
    <property type="match status" value="1"/>
</dbReference>
<dbReference type="SUPFAM" id="SSF81383">
    <property type="entry name" value="F-box domain"/>
    <property type="match status" value="1"/>
</dbReference>
<dbReference type="PROSITE" id="PS50001">
    <property type="entry name" value="SH2"/>
    <property type="match status" value="1"/>
</dbReference>
<dbReference type="InterPro" id="IPR036860">
    <property type="entry name" value="SH2_dom_sf"/>
</dbReference>
<dbReference type="InterPro" id="IPR036047">
    <property type="entry name" value="F-box-like_dom_sf"/>
</dbReference>
<feature type="compositionally biased region" description="Low complexity" evidence="5">
    <location>
        <begin position="565"/>
        <end position="575"/>
    </location>
</feature>
<dbReference type="Pfam" id="PF00017">
    <property type="entry name" value="SH2"/>
    <property type="match status" value="1"/>
</dbReference>
<reference evidence="8 9" key="1">
    <citation type="journal article" date="2011" name="Genome Res.">
        <title>Phylogeny-wide analysis of social amoeba genomes highlights ancient origins for complex intercellular communication.</title>
        <authorList>
            <person name="Heidel A.J."/>
            <person name="Lawal H.M."/>
            <person name="Felder M."/>
            <person name="Schilde C."/>
            <person name="Helps N.R."/>
            <person name="Tunggal B."/>
            <person name="Rivero F."/>
            <person name="John U."/>
            <person name="Schleicher M."/>
            <person name="Eichinger L."/>
            <person name="Platzer M."/>
            <person name="Noegel A.A."/>
            <person name="Schaap P."/>
            <person name="Gloeckner G."/>
        </authorList>
    </citation>
    <scope>NUCLEOTIDE SEQUENCE [LARGE SCALE GENOMIC DNA]</scope>
    <source>
        <strain evidence="9">ATCC 26659 / Pp 5 / PN500</strain>
    </source>
</reference>
<keyword evidence="9" id="KW-1185">Reference proteome</keyword>
<dbReference type="PROSITE" id="PS50181">
    <property type="entry name" value="FBOX"/>
    <property type="match status" value="1"/>
</dbReference>
<feature type="repeat" description="ANK" evidence="3">
    <location>
        <begin position="502"/>
        <end position="535"/>
    </location>
</feature>
<dbReference type="GeneID" id="31358088"/>
<dbReference type="SUPFAM" id="SSF48403">
    <property type="entry name" value="Ankyrin repeat"/>
    <property type="match status" value="1"/>
</dbReference>
<feature type="region of interest" description="Disordered" evidence="5">
    <location>
        <begin position="1"/>
        <end position="27"/>
    </location>
</feature>
<dbReference type="InterPro" id="IPR036770">
    <property type="entry name" value="Ankyrin_rpt-contain_sf"/>
</dbReference>
<evidence type="ECO:0000313" key="9">
    <source>
        <dbReference type="Proteomes" id="UP000001396"/>
    </source>
</evidence>
<feature type="compositionally biased region" description="Low complexity" evidence="5">
    <location>
        <begin position="1"/>
        <end position="22"/>
    </location>
</feature>
<dbReference type="Gene3D" id="1.20.1280.50">
    <property type="match status" value="1"/>
</dbReference>
<name>D3B2F3_HETP5</name>
<dbReference type="CDD" id="cd00173">
    <property type="entry name" value="SH2"/>
    <property type="match status" value="1"/>
</dbReference>
<feature type="region of interest" description="Disordered" evidence="5">
    <location>
        <begin position="565"/>
        <end position="585"/>
    </location>
</feature>
<dbReference type="InParanoid" id="D3B2F3"/>
<dbReference type="RefSeq" id="XP_020436641.1">
    <property type="nucleotide sequence ID" value="XM_020573546.1"/>
</dbReference>
<dbReference type="SMART" id="SM00252">
    <property type="entry name" value="SH2"/>
    <property type="match status" value="1"/>
</dbReference>
<accession>D3B2F3</accession>
<dbReference type="InterPro" id="IPR001810">
    <property type="entry name" value="F-box_dom"/>
</dbReference>
<dbReference type="PANTHER" id="PTHR24178">
    <property type="entry name" value="MOLTING PROTEIN MLT-4"/>
    <property type="match status" value="1"/>
</dbReference>
<dbReference type="InterPro" id="IPR000980">
    <property type="entry name" value="SH2"/>
</dbReference>
<keyword evidence="1" id="KW-0677">Repeat</keyword>
<dbReference type="EMBL" id="ADBJ01000009">
    <property type="protein sequence ID" value="EFA84528.1"/>
    <property type="molecule type" value="Genomic_DNA"/>
</dbReference>
<keyword evidence="2 3" id="KW-0040">ANK repeat</keyword>
<dbReference type="SMART" id="SM00248">
    <property type="entry name" value="ANK"/>
    <property type="match status" value="5"/>
</dbReference>
<dbReference type="Pfam" id="PF12937">
    <property type="entry name" value="F-box-like"/>
    <property type="match status" value="1"/>
</dbReference>
<dbReference type="Pfam" id="PF12796">
    <property type="entry name" value="Ank_2"/>
    <property type="match status" value="2"/>
</dbReference>
<evidence type="ECO:0000259" key="7">
    <source>
        <dbReference type="PROSITE" id="PS50181"/>
    </source>
</evidence>
<evidence type="ECO:0000256" key="1">
    <source>
        <dbReference type="ARBA" id="ARBA00022737"/>
    </source>
</evidence>